<dbReference type="EMBL" id="JAIWYP010000012">
    <property type="protein sequence ID" value="KAH3726644.1"/>
    <property type="molecule type" value="Genomic_DNA"/>
</dbReference>
<accession>A0A9D4CL47</accession>
<protein>
    <submittedName>
        <fullName evidence="1">Uncharacterized protein</fullName>
    </submittedName>
</protein>
<keyword evidence="2" id="KW-1185">Reference proteome</keyword>
<evidence type="ECO:0000313" key="1">
    <source>
        <dbReference type="EMBL" id="KAH3726644.1"/>
    </source>
</evidence>
<name>A0A9D4CL47_DREPO</name>
<reference evidence="1" key="2">
    <citation type="submission" date="2020-11" db="EMBL/GenBank/DDBJ databases">
        <authorList>
            <person name="McCartney M.A."/>
            <person name="Auch B."/>
            <person name="Kono T."/>
            <person name="Mallez S."/>
            <person name="Becker A."/>
            <person name="Gohl D.M."/>
            <person name="Silverstein K.A.T."/>
            <person name="Koren S."/>
            <person name="Bechman K.B."/>
            <person name="Herman A."/>
            <person name="Abrahante J.E."/>
            <person name="Garbe J."/>
        </authorList>
    </citation>
    <scope>NUCLEOTIDE SEQUENCE</scope>
    <source>
        <strain evidence="1">Duluth1</strain>
        <tissue evidence="1">Whole animal</tissue>
    </source>
</reference>
<comment type="caution">
    <text evidence="1">The sequence shown here is derived from an EMBL/GenBank/DDBJ whole genome shotgun (WGS) entry which is preliminary data.</text>
</comment>
<gene>
    <name evidence="1" type="ORF">DPMN_052513</name>
</gene>
<sequence>MTNATNSEVVRILPKVNLSTRGILAAFETSYRLPNIHLQFAIKYEFSRSRGIYLPTLVIPVHRFLSRMATDNWHVLA</sequence>
<reference evidence="1" key="1">
    <citation type="journal article" date="2019" name="bioRxiv">
        <title>The Genome of the Zebra Mussel, Dreissena polymorpha: A Resource for Invasive Species Research.</title>
        <authorList>
            <person name="McCartney M.A."/>
            <person name="Auch B."/>
            <person name="Kono T."/>
            <person name="Mallez S."/>
            <person name="Zhang Y."/>
            <person name="Obille A."/>
            <person name="Becker A."/>
            <person name="Abrahante J.E."/>
            <person name="Garbe J."/>
            <person name="Badalamenti J.P."/>
            <person name="Herman A."/>
            <person name="Mangelson H."/>
            <person name="Liachko I."/>
            <person name="Sullivan S."/>
            <person name="Sone E.D."/>
            <person name="Koren S."/>
            <person name="Silverstein K.A.T."/>
            <person name="Beckman K.B."/>
            <person name="Gohl D.M."/>
        </authorList>
    </citation>
    <scope>NUCLEOTIDE SEQUENCE</scope>
    <source>
        <strain evidence="1">Duluth1</strain>
        <tissue evidence="1">Whole animal</tissue>
    </source>
</reference>
<organism evidence="1 2">
    <name type="scientific">Dreissena polymorpha</name>
    <name type="common">Zebra mussel</name>
    <name type="synonym">Mytilus polymorpha</name>
    <dbReference type="NCBI Taxonomy" id="45954"/>
    <lineage>
        <taxon>Eukaryota</taxon>
        <taxon>Metazoa</taxon>
        <taxon>Spiralia</taxon>
        <taxon>Lophotrochozoa</taxon>
        <taxon>Mollusca</taxon>
        <taxon>Bivalvia</taxon>
        <taxon>Autobranchia</taxon>
        <taxon>Heteroconchia</taxon>
        <taxon>Euheterodonta</taxon>
        <taxon>Imparidentia</taxon>
        <taxon>Neoheterodontei</taxon>
        <taxon>Myida</taxon>
        <taxon>Dreissenoidea</taxon>
        <taxon>Dreissenidae</taxon>
        <taxon>Dreissena</taxon>
    </lineage>
</organism>
<proteinExistence type="predicted"/>
<evidence type="ECO:0000313" key="2">
    <source>
        <dbReference type="Proteomes" id="UP000828390"/>
    </source>
</evidence>
<dbReference type="Proteomes" id="UP000828390">
    <property type="component" value="Unassembled WGS sequence"/>
</dbReference>
<dbReference type="AlphaFoldDB" id="A0A9D4CL47"/>